<evidence type="ECO:0000256" key="3">
    <source>
        <dbReference type="ARBA" id="ARBA00022448"/>
    </source>
</evidence>
<dbReference type="GeneID" id="300407055"/>
<dbReference type="Pfam" id="PF02563">
    <property type="entry name" value="Poly_export"/>
    <property type="match status" value="1"/>
</dbReference>
<evidence type="ECO:0000259" key="16">
    <source>
        <dbReference type="Pfam" id="PF02563"/>
    </source>
</evidence>
<dbReference type="AlphaFoldDB" id="A0A5E4Z7T8"/>
<dbReference type="OrthoDB" id="9815244at2"/>
<dbReference type="GO" id="GO:0006811">
    <property type="term" value="P:monoatomic ion transport"/>
    <property type="evidence" value="ECO:0007669"/>
    <property type="project" value="UniProtKB-KW"/>
</dbReference>
<dbReference type="InterPro" id="IPR054765">
    <property type="entry name" value="SLBB_dom"/>
</dbReference>
<evidence type="ECO:0000256" key="6">
    <source>
        <dbReference type="ARBA" id="ARBA00022692"/>
    </source>
</evidence>
<keyword evidence="19" id="KW-1185">Reference proteome</keyword>
<keyword evidence="4" id="KW-1134">Transmembrane beta strand</keyword>
<evidence type="ECO:0000313" key="19">
    <source>
        <dbReference type="Proteomes" id="UP000366945"/>
    </source>
</evidence>
<dbReference type="GO" id="GO:0046930">
    <property type="term" value="C:pore complex"/>
    <property type="evidence" value="ECO:0007669"/>
    <property type="project" value="UniProtKB-KW"/>
</dbReference>
<dbReference type="Gene3D" id="3.30.1950.10">
    <property type="entry name" value="wza like domain"/>
    <property type="match status" value="1"/>
</dbReference>
<feature type="domain" description="Polysaccharide export protein N-terminal" evidence="16">
    <location>
        <begin position="39"/>
        <end position="110"/>
    </location>
</feature>
<keyword evidence="5" id="KW-0762">Sugar transport</keyword>
<keyword evidence="13" id="KW-0998">Cell outer membrane</keyword>
<keyword evidence="3" id="KW-0813">Transport</keyword>
<dbReference type="Proteomes" id="UP000366945">
    <property type="component" value="Unassembled WGS sequence"/>
</dbReference>
<dbReference type="InterPro" id="IPR049712">
    <property type="entry name" value="Poly_export"/>
</dbReference>
<dbReference type="PROSITE" id="PS51257">
    <property type="entry name" value="PROKAR_LIPOPROTEIN"/>
    <property type="match status" value="1"/>
</dbReference>
<evidence type="ECO:0000256" key="14">
    <source>
        <dbReference type="ARBA" id="ARBA00023288"/>
    </source>
</evidence>
<dbReference type="Pfam" id="PF22461">
    <property type="entry name" value="SLBB_2"/>
    <property type="match status" value="1"/>
</dbReference>
<evidence type="ECO:0000256" key="11">
    <source>
        <dbReference type="ARBA" id="ARBA00023136"/>
    </source>
</evidence>
<dbReference type="EMBL" id="CABPSK010000007">
    <property type="protein sequence ID" value="VVE56313.1"/>
    <property type="molecule type" value="Genomic_DNA"/>
</dbReference>
<evidence type="ECO:0000256" key="4">
    <source>
        <dbReference type="ARBA" id="ARBA00022452"/>
    </source>
</evidence>
<keyword evidence="7 15" id="KW-0732">Signal</keyword>
<dbReference type="PANTHER" id="PTHR33619:SF3">
    <property type="entry name" value="POLYSACCHARIDE EXPORT PROTEIN GFCE-RELATED"/>
    <property type="match status" value="1"/>
</dbReference>
<keyword evidence="9" id="KW-0406">Ion transport</keyword>
<evidence type="ECO:0000313" key="18">
    <source>
        <dbReference type="EMBL" id="VVE56313.1"/>
    </source>
</evidence>
<gene>
    <name evidence="18" type="ORF">PPN31114_05078</name>
</gene>
<reference evidence="18 19" key="1">
    <citation type="submission" date="2019-08" db="EMBL/GenBank/DDBJ databases">
        <authorList>
            <person name="Peeters C."/>
        </authorList>
    </citation>
    <scope>NUCLEOTIDE SEQUENCE [LARGE SCALE GENOMIC DNA]</scope>
    <source>
        <strain evidence="18 19">LMG 31114</strain>
    </source>
</reference>
<evidence type="ECO:0000256" key="1">
    <source>
        <dbReference type="ARBA" id="ARBA00004571"/>
    </source>
</evidence>
<protein>
    <submittedName>
        <fullName evidence="18">Polysaccharide export protein</fullName>
    </submittedName>
</protein>
<evidence type="ECO:0000256" key="15">
    <source>
        <dbReference type="SAM" id="SignalP"/>
    </source>
</evidence>
<name>A0A5E4Z7T8_9BURK</name>
<dbReference type="GO" id="GO:0015288">
    <property type="term" value="F:porin activity"/>
    <property type="evidence" value="ECO:0007669"/>
    <property type="project" value="UniProtKB-KW"/>
</dbReference>
<evidence type="ECO:0000256" key="13">
    <source>
        <dbReference type="ARBA" id="ARBA00023237"/>
    </source>
</evidence>
<comment type="similarity">
    <text evidence="2">Belongs to the BexD/CtrA/VexA family.</text>
</comment>
<evidence type="ECO:0000259" key="17">
    <source>
        <dbReference type="Pfam" id="PF22461"/>
    </source>
</evidence>
<feature type="signal peptide" evidence="15">
    <location>
        <begin position="1"/>
        <end position="21"/>
    </location>
</feature>
<keyword evidence="6" id="KW-0812">Transmembrane</keyword>
<accession>A0A5E4Z7T8</accession>
<sequence length="238" mass="25501">MNILRPACVLALMTLTACSHTWVDTKYQQPANFATWVDAPPSPYRLLPGDDISVVLPFNIELNYKGRVAPDGTVAMPFAGNLPAAGQTLAQFGETVNRALATGGMTANAHALVALTQTAGHIFVGGEVGKPGELALTPGMSVMQAIITAQGMLDTARTGEIVLIRRSPDGRPMLRTIDVKALTQQGDPAQDIVLLSNDTIFVPKSSIAEVDLWVDQYINKAIPFNKNVNYDINGARPY</sequence>
<evidence type="ECO:0000256" key="8">
    <source>
        <dbReference type="ARBA" id="ARBA00023047"/>
    </source>
</evidence>
<feature type="chain" id="PRO_5022890478" evidence="15">
    <location>
        <begin position="22"/>
        <end position="238"/>
    </location>
</feature>
<keyword evidence="11" id="KW-0472">Membrane</keyword>
<evidence type="ECO:0000256" key="5">
    <source>
        <dbReference type="ARBA" id="ARBA00022597"/>
    </source>
</evidence>
<comment type="subcellular location">
    <subcellularLocation>
        <location evidence="1">Cell outer membrane</location>
        <topology evidence="1">Multi-pass membrane protein</topology>
    </subcellularLocation>
</comment>
<keyword evidence="14" id="KW-0449">Lipoprotein</keyword>
<evidence type="ECO:0000256" key="7">
    <source>
        <dbReference type="ARBA" id="ARBA00022729"/>
    </source>
</evidence>
<organism evidence="18 19">
    <name type="scientific">Pandoraea pneumonica</name>
    <dbReference type="NCBI Taxonomy" id="2508299"/>
    <lineage>
        <taxon>Bacteria</taxon>
        <taxon>Pseudomonadati</taxon>
        <taxon>Pseudomonadota</taxon>
        <taxon>Betaproteobacteria</taxon>
        <taxon>Burkholderiales</taxon>
        <taxon>Burkholderiaceae</taxon>
        <taxon>Pandoraea</taxon>
    </lineage>
</organism>
<dbReference type="Gene3D" id="3.10.560.10">
    <property type="entry name" value="Outer membrane lipoprotein wza domain like"/>
    <property type="match status" value="1"/>
</dbReference>
<keyword evidence="12" id="KW-0564">Palmitate</keyword>
<dbReference type="InterPro" id="IPR003715">
    <property type="entry name" value="Poly_export_N"/>
</dbReference>
<feature type="domain" description="SLBB" evidence="17">
    <location>
        <begin position="122"/>
        <end position="202"/>
    </location>
</feature>
<dbReference type="PANTHER" id="PTHR33619">
    <property type="entry name" value="POLYSACCHARIDE EXPORT PROTEIN GFCE-RELATED"/>
    <property type="match status" value="1"/>
</dbReference>
<keyword evidence="10" id="KW-0626">Porin</keyword>
<evidence type="ECO:0000256" key="10">
    <source>
        <dbReference type="ARBA" id="ARBA00023114"/>
    </source>
</evidence>
<evidence type="ECO:0000256" key="12">
    <source>
        <dbReference type="ARBA" id="ARBA00023139"/>
    </source>
</evidence>
<proteinExistence type="inferred from homology"/>
<dbReference type="GO" id="GO:0009279">
    <property type="term" value="C:cell outer membrane"/>
    <property type="evidence" value="ECO:0007669"/>
    <property type="project" value="UniProtKB-SubCell"/>
</dbReference>
<evidence type="ECO:0000256" key="9">
    <source>
        <dbReference type="ARBA" id="ARBA00023065"/>
    </source>
</evidence>
<keyword evidence="8" id="KW-0625">Polysaccharide transport</keyword>
<evidence type="ECO:0000256" key="2">
    <source>
        <dbReference type="ARBA" id="ARBA00009450"/>
    </source>
</evidence>
<dbReference type="RefSeq" id="WP_150682263.1">
    <property type="nucleotide sequence ID" value="NZ_CABPSK010000007.1"/>
</dbReference>
<dbReference type="GO" id="GO:0015159">
    <property type="term" value="F:polysaccharide transmembrane transporter activity"/>
    <property type="evidence" value="ECO:0007669"/>
    <property type="project" value="InterPro"/>
</dbReference>